<evidence type="ECO:0000259" key="3">
    <source>
        <dbReference type="Pfam" id="PF05368"/>
    </source>
</evidence>
<proteinExistence type="predicted"/>
<feature type="domain" description="NmrA-like" evidence="3">
    <location>
        <begin position="4"/>
        <end position="223"/>
    </location>
</feature>
<keyword evidence="1" id="KW-0521">NADP</keyword>
<dbReference type="Gene3D" id="3.40.50.720">
    <property type="entry name" value="NAD(P)-binding Rossmann-like Domain"/>
    <property type="match status" value="1"/>
</dbReference>
<keyword evidence="2" id="KW-0560">Oxidoreductase</keyword>
<evidence type="ECO:0000256" key="2">
    <source>
        <dbReference type="ARBA" id="ARBA00023002"/>
    </source>
</evidence>
<comment type="caution">
    <text evidence="4">The sequence shown here is derived from an EMBL/GenBank/DDBJ whole genome shotgun (WGS) entry which is preliminary data.</text>
</comment>
<evidence type="ECO:0000256" key="1">
    <source>
        <dbReference type="ARBA" id="ARBA00022857"/>
    </source>
</evidence>
<dbReference type="EMBL" id="QAPG01000385">
    <property type="protein sequence ID" value="TDZ28867.1"/>
    <property type="molecule type" value="Genomic_DNA"/>
</dbReference>
<dbReference type="InterPro" id="IPR008030">
    <property type="entry name" value="NmrA-like"/>
</dbReference>
<organism evidence="4 5">
    <name type="scientific">Colletotrichum spinosum</name>
    <dbReference type="NCBI Taxonomy" id="1347390"/>
    <lineage>
        <taxon>Eukaryota</taxon>
        <taxon>Fungi</taxon>
        <taxon>Dikarya</taxon>
        <taxon>Ascomycota</taxon>
        <taxon>Pezizomycotina</taxon>
        <taxon>Sordariomycetes</taxon>
        <taxon>Hypocreomycetidae</taxon>
        <taxon>Glomerellales</taxon>
        <taxon>Glomerellaceae</taxon>
        <taxon>Colletotrichum</taxon>
        <taxon>Colletotrichum orbiculare species complex</taxon>
    </lineage>
</organism>
<keyword evidence="5" id="KW-1185">Reference proteome</keyword>
<dbReference type="GO" id="GO:0016491">
    <property type="term" value="F:oxidoreductase activity"/>
    <property type="evidence" value="ECO:0007669"/>
    <property type="project" value="UniProtKB-KW"/>
</dbReference>
<dbReference type="Proteomes" id="UP000295083">
    <property type="component" value="Unassembled WGS sequence"/>
</dbReference>
<dbReference type="PANTHER" id="PTHR47706">
    <property type="entry name" value="NMRA-LIKE FAMILY PROTEIN"/>
    <property type="match status" value="1"/>
</dbReference>
<evidence type="ECO:0000313" key="5">
    <source>
        <dbReference type="Proteomes" id="UP000295083"/>
    </source>
</evidence>
<dbReference type="InterPro" id="IPR036291">
    <property type="entry name" value="NAD(P)-bd_dom_sf"/>
</dbReference>
<dbReference type="AlphaFoldDB" id="A0A4R8PT24"/>
<name>A0A4R8PT24_9PEZI</name>
<protein>
    <submittedName>
        <fullName evidence="4">Isoflavone reductase-like protein IRL</fullName>
    </submittedName>
</protein>
<dbReference type="InterPro" id="IPR051609">
    <property type="entry name" value="NmrA/Isoflavone_reductase-like"/>
</dbReference>
<reference evidence="4 5" key="1">
    <citation type="submission" date="2018-11" db="EMBL/GenBank/DDBJ databases">
        <title>Genome sequence and assembly of Colletotrichum spinosum.</title>
        <authorList>
            <person name="Gan P."/>
            <person name="Shirasu K."/>
        </authorList>
    </citation>
    <scope>NUCLEOTIDE SEQUENCE [LARGE SCALE GENOMIC DNA]</scope>
    <source>
        <strain evidence="4 5">CBS 515.97</strain>
    </source>
</reference>
<dbReference type="SUPFAM" id="SSF51735">
    <property type="entry name" value="NAD(P)-binding Rossmann-fold domains"/>
    <property type="match status" value="1"/>
</dbReference>
<dbReference type="Pfam" id="PF05368">
    <property type="entry name" value="NmrA"/>
    <property type="match status" value="1"/>
</dbReference>
<dbReference type="PANTHER" id="PTHR47706:SF9">
    <property type="entry name" value="NMRA-LIKE DOMAIN-CONTAINING PROTEIN-RELATED"/>
    <property type="match status" value="1"/>
</dbReference>
<accession>A0A4R8PT24</accession>
<sequence length="312" mass="34504">MSINRIAVYGHRGWASSAIVDALLASGAPVRVLYRPGSNISALPVDADCVQVDVKDEPALISALQNIDIVISLVGHEGVEREHAFVRAIPKTKVRLFSPSDLAARYDEQGLRIHVNKAKDEVERAAKAAGIPTTVVLIGNFAEFALNTLGVGVDVEGNRIIYTANSAKEKLNLCTREYVAAAYVSIFANKPISEIRDRAITLTELAPTGEEIAAALKERHNKPPHIFHHSLEKINSETENGLRSGSPFTLSWYCRKIWGTGEQSKMVGKDRWDVWGYKKATLRELIVDGKLSRYKEFPSVVNEHFEKSFAQQ</sequence>
<evidence type="ECO:0000313" key="4">
    <source>
        <dbReference type="EMBL" id="TDZ28867.1"/>
    </source>
</evidence>
<gene>
    <name evidence="4" type="ORF">C8035_v003886</name>
</gene>